<accession>A0ABR6VIU7</accession>
<keyword evidence="4" id="KW-0460">Magnesium</keyword>
<evidence type="ECO:0000256" key="1">
    <source>
        <dbReference type="ARBA" id="ARBA00010638"/>
    </source>
</evidence>
<dbReference type="InterPro" id="IPR037171">
    <property type="entry name" value="NagB/RpiA_transferase-like"/>
</dbReference>
<evidence type="ECO:0000313" key="5">
    <source>
        <dbReference type="EMBL" id="MBC3537213.1"/>
    </source>
</evidence>
<comment type="catalytic activity">
    <reaction evidence="4">
        <text>(6S)-5-formyl-5,6,7,8-tetrahydrofolate + ATP = (6R)-5,10-methenyltetrahydrofolate + ADP + phosphate</text>
        <dbReference type="Rhea" id="RHEA:10488"/>
        <dbReference type="ChEBI" id="CHEBI:30616"/>
        <dbReference type="ChEBI" id="CHEBI:43474"/>
        <dbReference type="ChEBI" id="CHEBI:57455"/>
        <dbReference type="ChEBI" id="CHEBI:57457"/>
        <dbReference type="ChEBI" id="CHEBI:456216"/>
        <dbReference type="EC" id="6.3.3.2"/>
    </reaction>
</comment>
<dbReference type="NCBIfam" id="TIGR02727">
    <property type="entry name" value="MTHFS_bact"/>
    <property type="match status" value="1"/>
</dbReference>
<comment type="cofactor">
    <cofactor evidence="4">
        <name>Mg(2+)</name>
        <dbReference type="ChEBI" id="CHEBI:18420"/>
    </cofactor>
</comment>
<reference evidence="5 6" key="1">
    <citation type="submission" date="2020-08" db="EMBL/GenBank/DDBJ databases">
        <authorList>
            <person name="Liu C."/>
            <person name="Sun Q."/>
        </authorList>
    </citation>
    <scope>NUCLEOTIDE SEQUENCE [LARGE SCALE GENOMIC DNA]</scope>
    <source>
        <strain evidence="5 6">NSJ-59</strain>
    </source>
</reference>
<evidence type="ECO:0000256" key="3">
    <source>
        <dbReference type="ARBA" id="ARBA00022840"/>
    </source>
</evidence>
<gene>
    <name evidence="5" type="ORF">H8J70_08105</name>
</gene>
<sequence>MTCKEKKALRQAVQQGVRQLPEDYCKAADAAIFEHIRALPEYAAAKTVFVFVGMDWEIRTQPLIEDMLRAGKIVGVPLCTGKRTMEVRRITGMDDLEKGFYGLLEPKAHTALLRPDEIDLGLIPCCTCTAGGDRLGYGAGFYDVYLAQSHFLRVVLCRSRTMSETVPVEEHDQPMDVVISETGIRRTGRNSR</sequence>
<dbReference type="InterPro" id="IPR024185">
    <property type="entry name" value="FTHF_cligase-like_sf"/>
</dbReference>
<dbReference type="SUPFAM" id="SSF100950">
    <property type="entry name" value="NagB/RpiA/CoA transferase-like"/>
    <property type="match status" value="1"/>
</dbReference>
<dbReference type="PANTHER" id="PTHR23407">
    <property type="entry name" value="ATPASE INHIBITOR/5-FORMYLTETRAHYDROFOLATE CYCLO-LIGASE"/>
    <property type="match status" value="1"/>
</dbReference>
<keyword evidence="3 4" id="KW-0067">ATP-binding</keyword>
<dbReference type="PIRSF" id="PIRSF006806">
    <property type="entry name" value="FTHF_cligase"/>
    <property type="match status" value="1"/>
</dbReference>
<evidence type="ECO:0000313" key="6">
    <source>
        <dbReference type="Proteomes" id="UP000606870"/>
    </source>
</evidence>
<comment type="caution">
    <text evidence="5">The sequence shown here is derived from an EMBL/GenBank/DDBJ whole genome shotgun (WGS) entry which is preliminary data.</text>
</comment>
<dbReference type="InterPro" id="IPR002698">
    <property type="entry name" value="FTHF_cligase"/>
</dbReference>
<keyword evidence="5" id="KW-0436">Ligase</keyword>
<dbReference type="EMBL" id="JACOGK010000021">
    <property type="protein sequence ID" value="MBC3537213.1"/>
    <property type="molecule type" value="Genomic_DNA"/>
</dbReference>
<name>A0ABR6VIU7_9FIRM</name>
<dbReference type="PANTHER" id="PTHR23407:SF1">
    <property type="entry name" value="5-FORMYLTETRAHYDROFOLATE CYCLO-LIGASE"/>
    <property type="match status" value="1"/>
</dbReference>
<evidence type="ECO:0000256" key="4">
    <source>
        <dbReference type="RuleBase" id="RU361279"/>
    </source>
</evidence>
<keyword evidence="6" id="KW-1185">Reference proteome</keyword>
<comment type="similarity">
    <text evidence="1 4">Belongs to the 5-formyltetrahydrofolate cyclo-ligase family.</text>
</comment>
<dbReference type="RefSeq" id="WP_186503444.1">
    <property type="nucleotide sequence ID" value="NZ_JACOGK010000021.1"/>
</dbReference>
<evidence type="ECO:0000256" key="2">
    <source>
        <dbReference type="ARBA" id="ARBA00022741"/>
    </source>
</evidence>
<protein>
    <recommendedName>
        <fullName evidence="4">5-formyltetrahydrofolate cyclo-ligase</fullName>
        <ecNumber evidence="4">6.3.3.2</ecNumber>
    </recommendedName>
</protein>
<dbReference type="Pfam" id="PF01812">
    <property type="entry name" value="5-FTHF_cyc-lig"/>
    <property type="match status" value="1"/>
</dbReference>
<keyword evidence="4" id="KW-0479">Metal-binding</keyword>
<organism evidence="5 6">
    <name type="scientific">Megasphaera hominis</name>
    <dbReference type="NCBI Taxonomy" id="159836"/>
    <lineage>
        <taxon>Bacteria</taxon>
        <taxon>Bacillati</taxon>
        <taxon>Bacillota</taxon>
        <taxon>Negativicutes</taxon>
        <taxon>Veillonellales</taxon>
        <taxon>Veillonellaceae</taxon>
        <taxon>Megasphaera</taxon>
    </lineage>
</organism>
<keyword evidence="2 4" id="KW-0547">Nucleotide-binding</keyword>
<dbReference type="EC" id="6.3.3.2" evidence="4"/>
<proteinExistence type="inferred from homology"/>
<dbReference type="Gene3D" id="3.40.50.10420">
    <property type="entry name" value="NagB/RpiA/CoA transferase-like"/>
    <property type="match status" value="1"/>
</dbReference>
<dbReference type="GO" id="GO:0030272">
    <property type="term" value="F:5-formyltetrahydrofolate cyclo-ligase activity"/>
    <property type="evidence" value="ECO:0007669"/>
    <property type="project" value="UniProtKB-EC"/>
</dbReference>
<dbReference type="Proteomes" id="UP000606870">
    <property type="component" value="Unassembled WGS sequence"/>
</dbReference>